<keyword evidence="1" id="KW-0479">Metal-binding</keyword>
<dbReference type="GO" id="GO:0008270">
    <property type="term" value="F:zinc ion binding"/>
    <property type="evidence" value="ECO:0007669"/>
    <property type="project" value="UniProtKB-KW"/>
</dbReference>
<dbReference type="EMBL" id="JAUIZM010000005">
    <property type="protein sequence ID" value="KAK1384273.1"/>
    <property type="molecule type" value="Genomic_DNA"/>
</dbReference>
<sequence>MVMNRRPMNQRPLKRRRRESYDFFAFPADGERISGAPFRMAVRCFLSRYGTAMNSVVEGQVTWQLLCDGVVVYVVEEDVTRSCRSLYCDHCRVVGWSGHPVCQKRYHFIIPGHKNNATLPQHTPNVCKSCGDLLHLSDFMRCQSCHFVDECSYPQLEEDTTHLLHAVIHSNGYGHLITLNGREGGSSNFSGRHILNFWDRLCQALAVRKISVMDVSKRYGVEYRLLHAISYGRSWYGNWGYEFGSGSYGATRDAYNNAITYLSSISLSLFTYQGRRPRTPLQELITLYQSISGSKLETLRDLFSFILRLIHKSHSTVRLKLGEQEKVEFNSTLSLCNWLIDDVKRVEEAMIKVLLATTGGDECWVSRCALKGALFRTASPELLDYCLKHLEGKQAPNELVVNSRCNNSRGIEFRLESSGSVMSGARLVSSQPSEEQLINDLRYIYDCIFHPQMTATSYLSQPTRELIRSYVTKLLDCKHFVKDYNPDQPVVPAPFSIYIWCHVEFPDHSKDDPTPPPELLILPENVSIADIKLEASKAFQEVYVMFKRFEVEEMLDYGSLDDSMTLKLLVGSRGSIRVRGRCHGLHGLGRFRMERGVDNWVVDCVCGAKDDDGEKMLACDECETWQHTRCAGIDDHEEIPAEYVCTRCFNHDPEEPKMDGQSSIWTDNIKLSKKIRTCRSAVKGKGRRHKSILNPAFGVH</sequence>
<keyword evidence="5" id="KW-0804">Transcription</keyword>
<dbReference type="InterPro" id="IPR019786">
    <property type="entry name" value="Zinc_finger_PHD-type_CS"/>
</dbReference>
<evidence type="ECO:0000256" key="3">
    <source>
        <dbReference type="ARBA" id="ARBA00022833"/>
    </source>
</evidence>
<reference evidence="8" key="2">
    <citation type="submission" date="2023-05" db="EMBL/GenBank/DDBJ databases">
        <authorList>
            <person name="Schelkunov M.I."/>
        </authorList>
    </citation>
    <scope>NUCLEOTIDE SEQUENCE</scope>
    <source>
        <strain evidence="8">Hsosn_3</strain>
        <tissue evidence="8">Leaf</tissue>
    </source>
</reference>
<dbReference type="InterPro" id="IPR058054">
    <property type="entry name" value="Znf_MS1-like"/>
</dbReference>
<accession>A0AAD8MUD5</accession>
<evidence type="ECO:0000313" key="9">
    <source>
        <dbReference type="Proteomes" id="UP001237642"/>
    </source>
</evidence>
<keyword evidence="9" id="KW-1185">Reference proteome</keyword>
<evidence type="ECO:0000256" key="1">
    <source>
        <dbReference type="ARBA" id="ARBA00022723"/>
    </source>
</evidence>
<dbReference type="InterPro" id="IPR013083">
    <property type="entry name" value="Znf_RING/FYVE/PHD"/>
</dbReference>
<dbReference type="Pfam" id="PF25565">
    <property type="entry name" value="Ubiquitin_At1g33420"/>
    <property type="match status" value="1"/>
</dbReference>
<dbReference type="Proteomes" id="UP001237642">
    <property type="component" value="Unassembled WGS sequence"/>
</dbReference>
<dbReference type="PANTHER" id="PTHR46201">
    <property type="entry name" value="PHD FINGER PROTEIN MALE MEIOCYTE DEATH 1-RELATED"/>
    <property type="match status" value="1"/>
</dbReference>
<comment type="caution">
    <text evidence="8">The sequence shown here is derived from an EMBL/GenBank/DDBJ whole genome shotgun (WGS) entry which is preliminary data.</text>
</comment>
<evidence type="ECO:0000313" key="8">
    <source>
        <dbReference type="EMBL" id="KAK1384273.1"/>
    </source>
</evidence>
<evidence type="ECO:0000256" key="4">
    <source>
        <dbReference type="ARBA" id="ARBA00023015"/>
    </source>
</evidence>
<reference evidence="8" key="1">
    <citation type="submission" date="2023-02" db="EMBL/GenBank/DDBJ databases">
        <title>Genome of toxic invasive species Heracleum sosnowskyi carries increased number of genes despite the absence of recent whole-genome duplications.</title>
        <authorList>
            <person name="Schelkunov M."/>
            <person name="Shtratnikova V."/>
            <person name="Makarenko M."/>
            <person name="Klepikova A."/>
            <person name="Omelchenko D."/>
            <person name="Novikova G."/>
            <person name="Obukhova E."/>
            <person name="Bogdanov V."/>
            <person name="Penin A."/>
            <person name="Logacheva M."/>
        </authorList>
    </citation>
    <scope>NUCLEOTIDE SEQUENCE</scope>
    <source>
        <strain evidence="8">Hsosn_3</strain>
        <tissue evidence="8">Leaf</tissue>
    </source>
</reference>
<dbReference type="InterPro" id="IPR059080">
    <property type="entry name" value="WHD_PTC1"/>
</dbReference>
<organism evidence="8 9">
    <name type="scientific">Heracleum sosnowskyi</name>
    <dbReference type="NCBI Taxonomy" id="360622"/>
    <lineage>
        <taxon>Eukaryota</taxon>
        <taxon>Viridiplantae</taxon>
        <taxon>Streptophyta</taxon>
        <taxon>Embryophyta</taxon>
        <taxon>Tracheophyta</taxon>
        <taxon>Spermatophyta</taxon>
        <taxon>Magnoliopsida</taxon>
        <taxon>eudicotyledons</taxon>
        <taxon>Gunneridae</taxon>
        <taxon>Pentapetalae</taxon>
        <taxon>asterids</taxon>
        <taxon>campanulids</taxon>
        <taxon>Apiales</taxon>
        <taxon>Apiaceae</taxon>
        <taxon>Apioideae</taxon>
        <taxon>apioid superclade</taxon>
        <taxon>Tordylieae</taxon>
        <taxon>Tordyliinae</taxon>
        <taxon>Heracleum</taxon>
    </lineage>
</organism>
<dbReference type="InterPro" id="IPR019787">
    <property type="entry name" value="Znf_PHD-finger"/>
</dbReference>
<dbReference type="PROSITE" id="PS50016">
    <property type="entry name" value="ZF_PHD_2"/>
    <property type="match status" value="1"/>
</dbReference>
<dbReference type="InterPro" id="IPR011011">
    <property type="entry name" value="Znf_FYVE_PHD"/>
</dbReference>
<keyword evidence="3" id="KW-0862">Zinc</keyword>
<feature type="domain" description="PHD-type" evidence="7">
    <location>
        <begin position="601"/>
        <end position="651"/>
    </location>
</feature>
<dbReference type="Gene3D" id="3.30.40.10">
    <property type="entry name" value="Zinc/RING finger domain, C3HC4 (zinc finger)"/>
    <property type="match status" value="1"/>
</dbReference>
<dbReference type="PANTHER" id="PTHR46201:SF6">
    <property type="entry name" value="PHD FINGER PLANT-LIKE PROTEIN"/>
    <property type="match status" value="1"/>
</dbReference>
<dbReference type="Pfam" id="PF25874">
    <property type="entry name" value="WHD_plant_repro"/>
    <property type="match status" value="1"/>
</dbReference>
<dbReference type="InterPro" id="IPR001965">
    <property type="entry name" value="Znf_PHD"/>
</dbReference>
<name>A0AAD8MUD5_9APIA</name>
<keyword evidence="2 6" id="KW-0863">Zinc-finger</keyword>
<gene>
    <name evidence="8" type="ORF">POM88_022008</name>
</gene>
<dbReference type="AlphaFoldDB" id="A0AAD8MUD5"/>
<dbReference type="CDD" id="cd15556">
    <property type="entry name" value="PHD_MMD1_like"/>
    <property type="match status" value="1"/>
</dbReference>
<evidence type="ECO:0000256" key="5">
    <source>
        <dbReference type="ARBA" id="ARBA00023163"/>
    </source>
</evidence>
<evidence type="ECO:0000256" key="6">
    <source>
        <dbReference type="PROSITE-ProRule" id="PRU00146"/>
    </source>
</evidence>
<dbReference type="SUPFAM" id="SSF57903">
    <property type="entry name" value="FYVE/PHD zinc finger"/>
    <property type="match status" value="1"/>
</dbReference>
<proteinExistence type="predicted"/>
<evidence type="ECO:0000256" key="2">
    <source>
        <dbReference type="ARBA" id="ARBA00022771"/>
    </source>
</evidence>
<evidence type="ECO:0000259" key="7">
    <source>
        <dbReference type="PROSITE" id="PS50016"/>
    </source>
</evidence>
<keyword evidence="4" id="KW-0805">Transcription regulation</keyword>
<dbReference type="Pfam" id="PF00628">
    <property type="entry name" value="PHD"/>
    <property type="match status" value="1"/>
</dbReference>
<dbReference type="InterPro" id="IPR057765">
    <property type="entry name" value="MS1-like_ubiquitin"/>
</dbReference>
<dbReference type="SMART" id="SM00249">
    <property type="entry name" value="PHD"/>
    <property type="match status" value="1"/>
</dbReference>
<protein>
    <submittedName>
        <fullName evidence="8">PHD domain-containing protein</fullName>
    </submittedName>
</protein>
<dbReference type="PROSITE" id="PS01359">
    <property type="entry name" value="ZF_PHD_1"/>
    <property type="match status" value="1"/>
</dbReference>